<dbReference type="GO" id="GO:1904047">
    <property type="term" value="F:S-adenosyl-L-methionine binding"/>
    <property type="evidence" value="ECO:0007669"/>
    <property type="project" value="TreeGrafter"/>
</dbReference>
<dbReference type="GO" id="GO:0032259">
    <property type="term" value="P:methylation"/>
    <property type="evidence" value="ECO:0007669"/>
    <property type="project" value="UniProtKB-KW"/>
</dbReference>
<gene>
    <name evidence="15" type="ORF">ONE63_002915</name>
</gene>
<dbReference type="GO" id="GO:0042802">
    <property type="term" value="F:identical protein binding"/>
    <property type="evidence" value="ECO:0007669"/>
    <property type="project" value="TreeGrafter"/>
</dbReference>
<evidence type="ECO:0000313" key="16">
    <source>
        <dbReference type="Proteomes" id="UP001075354"/>
    </source>
</evidence>
<feature type="binding site" evidence="13">
    <location>
        <begin position="118"/>
        <end position="119"/>
    </location>
    <ligand>
        <name>S-adenosyl-L-methionine</name>
        <dbReference type="ChEBI" id="CHEBI:59789"/>
    </ligand>
</feature>
<dbReference type="GO" id="GO:0006111">
    <property type="term" value="P:regulation of gluconeogenesis"/>
    <property type="evidence" value="ECO:0007669"/>
    <property type="project" value="TreeGrafter"/>
</dbReference>
<keyword evidence="7 12" id="KW-0489">Methyltransferase</keyword>
<comment type="subcellular location">
    <subcellularLocation>
        <location evidence="1">Cytoplasm</location>
    </subcellularLocation>
</comment>
<evidence type="ECO:0000256" key="6">
    <source>
        <dbReference type="ARBA" id="ARBA00022553"/>
    </source>
</evidence>
<proteinExistence type="inferred from homology"/>
<evidence type="ECO:0000256" key="9">
    <source>
        <dbReference type="ARBA" id="ARBA00022691"/>
    </source>
</evidence>
<dbReference type="PIRSF" id="PIRSF000385">
    <property type="entry name" value="Gly_N-mtase"/>
    <property type="match status" value="1"/>
</dbReference>
<organism evidence="15 16">
    <name type="scientific">Megalurothrips usitatus</name>
    <name type="common">bean blossom thrips</name>
    <dbReference type="NCBI Taxonomy" id="439358"/>
    <lineage>
        <taxon>Eukaryota</taxon>
        <taxon>Metazoa</taxon>
        <taxon>Ecdysozoa</taxon>
        <taxon>Arthropoda</taxon>
        <taxon>Hexapoda</taxon>
        <taxon>Insecta</taxon>
        <taxon>Pterygota</taxon>
        <taxon>Neoptera</taxon>
        <taxon>Paraneoptera</taxon>
        <taxon>Thysanoptera</taxon>
        <taxon>Terebrantia</taxon>
        <taxon>Thripoidea</taxon>
        <taxon>Thripidae</taxon>
        <taxon>Megalurothrips</taxon>
    </lineage>
</organism>
<accession>A0AAV7X5Q7</accession>
<keyword evidence="9 12" id="KW-0949">S-adenosyl-L-methionine</keyword>
<feature type="binding site" evidence="13">
    <location>
        <position position="23"/>
    </location>
    <ligand>
        <name>S-adenosyl-L-methionine</name>
        <dbReference type="ChEBI" id="CHEBI:59789"/>
    </ligand>
</feature>
<dbReference type="GO" id="GO:0046500">
    <property type="term" value="P:S-adenosylmethionine metabolic process"/>
    <property type="evidence" value="ECO:0007669"/>
    <property type="project" value="TreeGrafter"/>
</dbReference>
<dbReference type="GO" id="GO:1901052">
    <property type="term" value="P:sarcosine metabolic process"/>
    <property type="evidence" value="ECO:0007669"/>
    <property type="project" value="TreeGrafter"/>
</dbReference>
<dbReference type="InterPro" id="IPR014369">
    <property type="entry name" value="Gly/Sar_N_MeTrfase"/>
</dbReference>
<keyword evidence="8 12" id="KW-0808">Transferase</keyword>
<keyword evidence="16" id="KW-1185">Reference proteome</keyword>
<dbReference type="FunFam" id="3.40.50.150:FF:000113">
    <property type="entry name" value="Glycine N-methyltransferase"/>
    <property type="match status" value="1"/>
</dbReference>
<dbReference type="Proteomes" id="UP001075354">
    <property type="component" value="Chromosome 13"/>
</dbReference>
<dbReference type="GO" id="GO:0016594">
    <property type="term" value="F:glycine binding"/>
    <property type="evidence" value="ECO:0007669"/>
    <property type="project" value="TreeGrafter"/>
</dbReference>
<dbReference type="CDD" id="cd02440">
    <property type="entry name" value="AdoMet_MTases"/>
    <property type="match status" value="1"/>
</dbReference>
<feature type="domain" description="Methyltransferase" evidence="14">
    <location>
        <begin position="61"/>
        <end position="185"/>
    </location>
</feature>
<dbReference type="GO" id="GO:0006730">
    <property type="term" value="P:one-carbon metabolic process"/>
    <property type="evidence" value="ECO:0007669"/>
    <property type="project" value="TreeGrafter"/>
</dbReference>
<dbReference type="EMBL" id="JAPTSV010000013">
    <property type="protein sequence ID" value="KAJ1521230.1"/>
    <property type="molecule type" value="Genomic_DNA"/>
</dbReference>
<dbReference type="PANTHER" id="PTHR16458">
    <property type="entry name" value="GLYCINE N-METHYLTRANSFERASE"/>
    <property type="match status" value="1"/>
</dbReference>
<evidence type="ECO:0000259" key="14">
    <source>
        <dbReference type="Pfam" id="PF13847"/>
    </source>
</evidence>
<feature type="binding site" evidence="13">
    <location>
        <position position="32"/>
    </location>
    <ligand>
        <name>S-adenosyl-L-methionine</name>
        <dbReference type="ChEBI" id="CHEBI:59789"/>
    </ligand>
</feature>
<evidence type="ECO:0000256" key="7">
    <source>
        <dbReference type="ARBA" id="ARBA00022603"/>
    </source>
</evidence>
<sequence length="297" mass="34059">MAADGVFRTRSLGLPVEGVRDQYADGRAAKVWEVFIGDKKSRTRHYRDFLVGLLRRKGCRRVLDVATGTGIDSVMLLEEGFEVVSVDASDKMLKYALKTRWERRRDPAFDNWVIEEANWLTLCDDISEHVGDGFDAVICLGNSFAHMMDSTGDQRDQKVALSNFERCVRPGGLLLIDHRNFDHILDNGSTPSRSIYYNCSHTTDIRTSVLYVANEPAIVTMDYLIDVSELQDKESRKIEEGVSEFRLCYYPHRLKRFTQMLDRIAPYGSEHMIYADFKHLEEVEDPAFYIHVVQKSG</sequence>
<reference evidence="15" key="1">
    <citation type="submission" date="2022-12" db="EMBL/GenBank/DDBJ databases">
        <title>Chromosome-level genome assembly of the bean flower thrips Megalurothrips usitatus.</title>
        <authorList>
            <person name="Ma L."/>
            <person name="Liu Q."/>
            <person name="Li H."/>
            <person name="Cai W."/>
        </authorList>
    </citation>
    <scope>NUCLEOTIDE SEQUENCE</scope>
    <source>
        <strain evidence="15">Cailab_2022a</strain>
    </source>
</reference>
<evidence type="ECO:0000256" key="5">
    <source>
        <dbReference type="ARBA" id="ARBA00022490"/>
    </source>
</evidence>
<dbReference type="InterPro" id="IPR025714">
    <property type="entry name" value="Methyltranfer_dom"/>
</dbReference>
<evidence type="ECO:0000256" key="8">
    <source>
        <dbReference type="ARBA" id="ARBA00022679"/>
    </source>
</evidence>
<dbReference type="GO" id="GO:0005542">
    <property type="term" value="F:folic acid binding"/>
    <property type="evidence" value="ECO:0007669"/>
    <property type="project" value="UniProtKB-KW"/>
</dbReference>
<comment type="similarity">
    <text evidence="12">Belongs to the class I-like SAM-binding methyltransferase superfamily. Glycine N-methyltransferase family.</text>
</comment>
<evidence type="ECO:0000256" key="11">
    <source>
        <dbReference type="ARBA" id="ARBA00048261"/>
    </source>
</evidence>
<evidence type="ECO:0000256" key="10">
    <source>
        <dbReference type="ARBA" id="ARBA00022954"/>
    </source>
</evidence>
<dbReference type="InterPro" id="IPR029063">
    <property type="entry name" value="SAM-dependent_MTases_sf"/>
</dbReference>
<evidence type="ECO:0000256" key="3">
    <source>
        <dbReference type="ARBA" id="ARBA00011999"/>
    </source>
</evidence>
<keyword evidence="6" id="KW-0597">Phosphoprotein</keyword>
<feature type="binding site" evidence="13">
    <location>
        <position position="42"/>
    </location>
    <ligand>
        <name>S-adenosyl-L-methionine</name>
        <dbReference type="ChEBI" id="CHEBI:59789"/>
    </ligand>
</feature>
<keyword evidence="10" id="KW-0290">Folate-binding</keyword>
<dbReference type="EC" id="2.1.1.20" evidence="3"/>
<comment type="subunit">
    <text evidence="2">Homotetramer.</text>
</comment>
<dbReference type="PROSITE" id="PS51600">
    <property type="entry name" value="SAM_GNMT"/>
    <property type="match status" value="1"/>
</dbReference>
<dbReference type="GO" id="GO:0051289">
    <property type="term" value="P:protein homotetramerization"/>
    <property type="evidence" value="ECO:0007669"/>
    <property type="project" value="TreeGrafter"/>
</dbReference>
<comment type="catalytic activity">
    <reaction evidence="11">
        <text>glycine + S-adenosyl-L-methionine = sarcosine + S-adenosyl-L-homocysteine + H(+)</text>
        <dbReference type="Rhea" id="RHEA:19937"/>
        <dbReference type="ChEBI" id="CHEBI:15378"/>
        <dbReference type="ChEBI" id="CHEBI:57305"/>
        <dbReference type="ChEBI" id="CHEBI:57433"/>
        <dbReference type="ChEBI" id="CHEBI:57856"/>
        <dbReference type="ChEBI" id="CHEBI:59789"/>
        <dbReference type="EC" id="2.1.1.20"/>
    </reaction>
    <physiologicalReaction direction="left-to-right" evidence="11">
        <dbReference type="Rhea" id="RHEA:19938"/>
    </physiologicalReaction>
</comment>
<name>A0AAV7X5Q7_9NEOP</name>
<feature type="binding site" evidence="13">
    <location>
        <position position="66"/>
    </location>
    <ligand>
        <name>S-adenosyl-L-methionine</name>
        <dbReference type="ChEBI" id="CHEBI:59789"/>
    </ligand>
</feature>
<dbReference type="AlphaFoldDB" id="A0AAV7X5Q7"/>
<evidence type="ECO:0000256" key="13">
    <source>
        <dbReference type="PIRSR" id="PIRSR000385-2"/>
    </source>
</evidence>
<dbReference type="GO" id="GO:0005829">
    <property type="term" value="C:cytosol"/>
    <property type="evidence" value="ECO:0007669"/>
    <property type="project" value="TreeGrafter"/>
</dbReference>
<dbReference type="Gene3D" id="3.40.50.150">
    <property type="entry name" value="Vaccinia Virus protein VP39"/>
    <property type="match status" value="1"/>
</dbReference>
<evidence type="ECO:0000313" key="15">
    <source>
        <dbReference type="EMBL" id="KAJ1521230.1"/>
    </source>
</evidence>
<evidence type="ECO:0000256" key="12">
    <source>
        <dbReference type="PIRNR" id="PIRNR000385"/>
    </source>
</evidence>
<dbReference type="SUPFAM" id="SSF53335">
    <property type="entry name" value="S-adenosyl-L-methionine-dependent methyltransferases"/>
    <property type="match status" value="1"/>
</dbReference>
<evidence type="ECO:0000256" key="2">
    <source>
        <dbReference type="ARBA" id="ARBA00011881"/>
    </source>
</evidence>
<evidence type="ECO:0000256" key="1">
    <source>
        <dbReference type="ARBA" id="ARBA00004496"/>
    </source>
</evidence>
<dbReference type="Gene3D" id="3.30.46.10">
    <property type="entry name" value="Glycine N-methyltransferase, chain A, domain 1"/>
    <property type="match status" value="1"/>
</dbReference>
<dbReference type="GO" id="GO:0046498">
    <property type="term" value="P:S-adenosylhomocysteine metabolic process"/>
    <property type="evidence" value="ECO:0007669"/>
    <property type="project" value="TreeGrafter"/>
</dbReference>
<evidence type="ECO:0000256" key="4">
    <source>
        <dbReference type="ARBA" id="ARBA00019972"/>
    </source>
</evidence>
<comment type="caution">
    <text evidence="15">The sequence shown here is derived from an EMBL/GenBank/DDBJ whole genome shotgun (WGS) entry which is preliminary data.</text>
</comment>
<dbReference type="PANTHER" id="PTHR16458:SF2">
    <property type="entry name" value="GLYCINE N-METHYLTRANSFERASE"/>
    <property type="match status" value="1"/>
</dbReference>
<feature type="binding site" evidence="13">
    <location>
        <position position="140"/>
    </location>
    <ligand>
        <name>S-adenosyl-L-methionine</name>
        <dbReference type="ChEBI" id="CHEBI:59789"/>
    </ligand>
</feature>
<dbReference type="GO" id="GO:0017174">
    <property type="term" value="F:glycine N-methyltransferase activity"/>
    <property type="evidence" value="ECO:0007669"/>
    <property type="project" value="UniProtKB-EC"/>
</dbReference>
<protein>
    <recommendedName>
        <fullName evidence="4">Glycine N-methyltransferase</fullName>
        <ecNumber evidence="3">2.1.1.20</ecNumber>
    </recommendedName>
</protein>
<feature type="binding site" evidence="13">
    <location>
        <position position="87"/>
    </location>
    <ligand>
        <name>S-adenosyl-L-methionine</name>
        <dbReference type="ChEBI" id="CHEBI:59789"/>
    </ligand>
</feature>
<dbReference type="Pfam" id="PF13847">
    <property type="entry name" value="Methyltransf_31"/>
    <property type="match status" value="1"/>
</dbReference>
<keyword evidence="5" id="KW-0963">Cytoplasm</keyword>